<dbReference type="AlphaFoldDB" id="A0A2S9INS3"/>
<proteinExistence type="predicted"/>
<gene>
    <name evidence="1" type="ORF">C5748_17085</name>
</gene>
<dbReference type="EMBL" id="PVBR01000013">
    <property type="protein sequence ID" value="PRD42180.1"/>
    <property type="molecule type" value="Genomic_DNA"/>
</dbReference>
<organism evidence="1 2">
    <name type="scientific">Phyllobacterium phragmitis</name>
    <dbReference type="NCBI Taxonomy" id="2670329"/>
    <lineage>
        <taxon>Bacteria</taxon>
        <taxon>Pseudomonadati</taxon>
        <taxon>Pseudomonadota</taxon>
        <taxon>Alphaproteobacteria</taxon>
        <taxon>Hyphomicrobiales</taxon>
        <taxon>Phyllobacteriaceae</taxon>
        <taxon>Phyllobacterium</taxon>
    </lineage>
</organism>
<sequence>MAEKEREFPLPVNGARGEVALWVGDVPLVIAAEMEGLSVLSTRLECKSIQDLFTRLSGAEVAATRAAIPSLTVRGEPAKALEKLKLKHFAAIAEAFARALSHHFEDDEGNAGAAEGKK</sequence>
<evidence type="ECO:0000313" key="1">
    <source>
        <dbReference type="EMBL" id="PRD42180.1"/>
    </source>
</evidence>
<dbReference type="RefSeq" id="WP_105743144.1">
    <property type="nucleotide sequence ID" value="NZ_PVBR01000013.1"/>
</dbReference>
<evidence type="ECO:0000313" key="2">
    <source>
        <dbReference type="Proteomes" id="UP000239434"/>
    </source>
</evidence>
<dbReference type="Proteomes" id="UP000239434">
    <property type="component" value="Unassembled WGS sequence"/>
</dbReference>
<keyword evidence="2" id="KW-1185">Reference proteome</keyword>
<protein>
    <submittedName>
        <fullName evidence="1">Uncharacterized protein</fullName>
    </submittedName>
</protein>
<accession>A0A2S9INS3</accession>
<name>A0A2S9INS3_9HYPH</name>
<reference evidence="1 2" key="1">
    <citation type="submission" date="2018-02" db="EMBL/GenBank/DDBJ databases">
        <title>The draft genome of Phyllobacterium sp. 1N-3.</title>
        <authorList>
            <person name="Liu L."/>
            <person name="Li L."/>
            <person name="Zhang X."/>
            <person name="Wang T."/>
            <person name="Liang L."/>
        </authorList>
    </citation>
    <scope>NUCLEOTIDE SEQUENCE [LARGE SCALE GENOMIC DNA]</scope>
    <source>
        <strain evidence="1 2">1N-3</strain>
    </source>
</reference>
<comment type="caution">
    <text evidence="1">The sequence shown here is derived from an EMBL/GenBank/DDBJ whole genome shotgun (WGS) entry which is preliminary data.</text>
</comment>